<feature type="region of interest" description="Disordered" evidence="1">
    <location>
        <begin position="51"/>
        <end position="70"/>
    </location>
</feature>
<dbReference type="KEGG" id="psco:LY89DRAFT_721421"/>
<evidence type="ECO:0000256" key="1">
    <source>
        <dbReference type="SAM" id="MobiDB-lite"/>
    </source>
</evidence>
<dbReference type="GeneID" id="28828375"/>
<dbReference type="EMBL" id="KQ947422">
    <property type="protein sequence ID" value="KUJ13398.1"/>
    <property type="molecule type" value="Genomic_DNA"/>
</dbReference>
<evidence type="ECO:0000313" key="2">
    <source>
        <dbReference type="EMBL" id="KUJ13398.1"/>
    </source>
</evidence>
<protein>
    <submittedName>
        <fullName evidence="2">Uncharacterized protein</fullName>
    </submittedName>
</protein>
<dbReference type="Proteomes" id="UP000070700">
    <property type="component" value="Unassembled WGS sequence"/>
</dbReference>
<dbReference type="RefSeq" id="XP_018067753.1">
    <property type="nucleotide sequence ID" value="XM_018218649.1"/>
</dbReference>
<keyword evidence="3" id="KW-1185">Reference proteome</keyword>
<sequence length="347" mass="37599">MDLSGWDKLPPIGEVPPGICLNCFTFGGGEGCAGESLCRKWDLRDLVLEAGGGSEEGSSTLNTPCHSPGDGQDVGLLTNPQQSHSTTGMDGFPAGSNSTSLAGPGSFISSNPMALRNGMSHTTDSSDFIQSSDSVATIFPVSFPNVPRKIPSLSIGRRDLVGPHEIRLTVHPIIEVPQDNSIFIHWIRKRRVKPRCLLPSIEIDPAVCPGVHELAADHTFPSSVLQQIEQSCSVSLNITLTLDPNPVARSWWFPAALFWDKSHEIGYCFKAKLKSSSVPKDGQFGRLESLQKALELVSGYKGINGIPEVRNWAVQRGRDMFFIRAAMGDASITDKHYCSVQDLVVDT</sequence>
<dbReference type="InParanoid" id="A0A194WZM4"/>
<name>A0A194WZM4_MOLSC</name>
<evidence type="ECO:0000313" key="3">
    <source>
        <dbReference type="Proteomes" id="UP000070700"/>
    </source>
</evidence>
<proteinExistence type="predicted"/>
<dbReference type="AlphaFoldDB" id="A0A194WZM4"/>
<accession>A0A194WZM4</accession>
<gene>
    <name evidence="2" type="ORF">LY89DRAFT_721421</name>
</gene>
<reference evidence="2 3" key="1">
    <citation type="submission" date="2015-10" db="EMBL/GenBank/DDBJ databases">
        <title>Full genome of DAOMC 229536 Phialocephala scopiformis, a fungal endophyte of spruce producing the potent anti-insectan compound rugulosin.</title>
        <authorList>
            <consortium name="DOE Joint Genome Institute"/>
            <person name="Walker A.K."/>
            <person name="Frasz S.L."/>
            <person name="Seifert K.A."/>
            <person name="Miller J.D."/>
            <person name="Mondo S.J."/>
            <person name="Labutti K."/>
            <person name="Lipzen A."/>
            <person name="Dockter R."/>
            <person name="Kennedy M."/>
            <person name="Grigoriev I.V."/>
            <person name="Spatafora J.W."/>
        </authorList>
    </citation>
    <scope>NUCLEOTIDE SEQUENCE [LARGE SCALE GENOMIC DNA]</scope>
    <source>
        <strain evidence="2 3">CBS 120377</strain>
    </source>
</reference>
<organism evidence="2 3">
    <name type="scientific">Mollisia scopiformis</name>
    <name type="common">Conifer needle endophyte fungus</name>
    <name type="synonym">Phialocephala scopiformis</name>
    <dbReference type="NCBI Taxonomy" id="149040"/>
    <lineage>
        <taxon>Eukaryota</taxon>
        <taxon>Fungi</taxon>
        <taxon>Dikarya</taxon>
        <taxon>Ascomycota</taxon>
        <taxon>Pezizomycotina</taxon>
        <taxon>Leotiomycetes</taxon>
        <taxon>Helotiales</taxon>
        <taxon>Mollisiaceae</taxon>
        <taxon>Mollisia</taxon>
    </lineage>
</organism>